<name>A0A8S1KMZ3_9CILI</name>
<evidence type="ECO:0000313" key="4">
    <source>
        <dbReference type="Proteomes" id="UP000692954"/>
    </source>
</evidence>
<dbReference type="OrthoDB" id="309189at2759"/>
<keyword evidence="4" id="KW-1185">Reference proteome</keyword>
<feature type="coiled-coil region" evidence="1">
    <location>
        <begin position="344"/>
        <end position="393"/>
    </location>
</feature>
<organism evidence="3 4">
    <name type="scientific">Paramecium sonneborni</name>
    <dbReference type="NCBI Taxonomy" id="65129"/>
    <lineage>
        <taxon>Eukaryota</taxon>
        <taxon>Sar</taxon>
        <taxon>Alveolata</taxon>
        <taxon>Ciliophora</taxon>
        <taxon>Intramacronucleata</taxon>
        <taxon>Oligohymenophorea</taxon>
        <taxon>Peniculida</taxon>
        <taxon>Parameciidae</taxon>
        <taxon>Paramecium</taxon>
    </lineage>
</organism>
<evidence type="ECO:0000256" key="1">
    <source>
        <dbReference type="SAM" id="Coils"/>
    </source>
</evidence>
<protein>
    <submittedName>
        <fullName evidence="3">Uncharacterized protein</fullName>
    </submittedName>
</protein>
<dbReference type="Proteomes" id="UP000692954">
    <property type="component" value="Unassembled WGS sequence"/>
</dbReference>
<feature type="region of interest" description="Disordered" evidence="2">
    <location>
        <begin position="407"/>
        <end position="447"/>
    </location>
</feature>
<proteinExistence type="predicted"/>
<feature type="compositionally biased region" description="Low complexity" evidence="2">
    <location>
        <begin position="413"/>
        <end position="438"/>
    </location>
</feature>
<reference evidence="3" key="1">
    <citation type="submission" date="2021-01" db="EMBL/GenBank/DDBJ databases">
        <authorList>
            <consortium name="Genoscope - CEA"/>
            <person name="William W."/>
        </authorList>
    </citation>
    <scope>NUCLEOTIDE SEQUENCE</scope>
</reference>
<feature type="compositionally biased region" description="Low complexity" evidence="2">
    <location>
        <begin position="302"/>
        <end position="321"/>
    </location>
</feature>
<sequence length="665" mass="78077">MLDYIPFTKGQENEIKLSSGTGGAQSSILKNQKYTLKFLQNKQNYAKINKVTDYQSLLNSPEQITTRSLDIQQYEYFLRKDGLDNRQKEYKISKGQQTTLTRKQLQQQIKVENVHLNENSDQHKKLEFALNRSKFNRVGSFGESYRSQDSLSSIQKITRYQQQQQQNQYLQLQQQEEQNIQKSNQEDQSLSSIKVEEQIVDISSEKHEEIVQNDQIENENIINQQSEQQVDVQEQLQPQQINESYVLSQFSVPQQYSINNEISLINYEEDADLEEEEVEEQIQSGKKQVKNQKQKRQKAKKQQNQQQQQSNSKVNQSIQSVKKSDGIKSNKISRQQSQMSISDLDRIEQIIQQNANDLDEAEEIQRDKMRKQIRELEERIQKTKERQEQFQYHPEDYQDMSGEYLQVKKKEQQSQQEQQQQQHQQQYTQPQQQQQQNQINTPKKQGKVEIRPHVQTQQIISKQVKQIKVSEIQSQAVLPNVNQQQKVQEHPMTAKSTVQENMTEIEKTRISQHSIELEKSVVLSLKDLEQKQQNHPVTLGSDPMIKIENKLKQIQEDMENQSNKKNDLDFADFLLTSTNVFDTNYQKYKIFQVDKKLDDPPGHFAEEDKNLFQQMKYWDAQNTGNSKKIQAVADLIRGICTKLTSDANISEPNIKTQKSIDSDWD</sequence>
<dbReference type="EMBL" id="CAJJDN010000008">
    <property type="protein sequence ID" value="CAD8054356.1"/>
    <property type="molecule type" value="Genomic_DNA"/>
</dbReference>
<evidence type="ECO:0000256" key="2">
    <source>
        <dbReference type="SAM" id="MobiDB-lite"/>
    </source>
</evidence>
<feature type="region of interest" description="Disordered" evidence="2">
    <location>
        <begin position="276"/>
        <end position="342"/>
    </location>
</feature>
<keyword evidence="1" id="KW-0175">Coiled coil</keyword>
<accession>A0A8S1KMZ3</accession>
<evidence type="ECO:0000313" key="3">
    <source>
        <dbReference type="EMBL" id="CAD8054356.1"/>
    </source>
</evidence>
<gene>
    <name evidence="3" type="ORF">PSON_ATCC_30995.1.T0080242</name>
</gene>
<feature type="compositionally biased region" description="Polar residues" evidence="2">
    <location>
        <begin position="330"/>
        <end position="341"/>
    </location>
</feature>
<dbReference type="AlphaFoldDB" id="A0A8S1KMZ3"/>
<comment type="caution">
    <text evidence="3">The sequence shown here is derived from an EMBL/GenBank/DDBJ whole genome shotgun (WGS) entry which is preliminary data.</text>
</comment>
<feature type="coiled-coil region" evidence="1">
    <location>
        <begin position="544"/>
        <end position="571"/>
    </location>
</feature>
<feature type="compositionally biased region" description="Basic residues" evidence="2">
    <location>
        <begin position="287"/>
        <end position="301"/>
    </location>
</feature>